<name>A0ABP6UVI9_9FLAO</name>
<keyword evidence="2" id="KW-1185">Reference proteome</keyword>
<accession>A0ABP6UVI9</accession>
<reference evidence="2" key="1">
    <citation type="journal article" date="2019" name="Int. J. Syst. Evol. Microbiol.">
        <title>The Global Catalogue of Microorganisms (GCM) 10K type strain sequencing project: providing services to taxonomists for standard genome sequencing and annotation.</title>
        <authorList>
            <consortium name="The Broad Institute Genomics Platform"/>
            <consortium name="The Broad Institute Genome Sequencing Center for Infectious Disease"/>
            <person name="Wu L."/>
            <person name="Ma J."/>
        </authorList>
    </citation>
    <scope>NUCLEOTIDE SEQUENCE [LARGE SCALE GENOMIC DNA]</scope>
    <source>
        <strain evidence="2">JCM 17106</strain>
    </source>
</reference>
<gene>
    <name evidence="1" type="ORF">GCM10022393_39120</name>
</gene>
<evidence type="ECO:0000313" key="1">
    <source>
        <dbReference type="EMBL" id="GAA3520973.1"/>
    </source>
</evidence>
<comment type="caution">
    <text evidence="1">The sequence shown here is derived from an EMBL/GenBank/DDBJ whole genome shotgun (WGS) entry which is preliminary data.</text>
</comment>
<dbReference type="Proteomes" id="UP001500459">
    <property type="component" value="Unassembled WGS sequence"/>
</dbReference>
<organism evidence="1 2">
    <name type="scientific">Aquimarina addita</name>
    <dbReference type="NCBI Taxonomy" id="870485"/>
    <lineage>
        <taxon>Bacteria</taxon>
        <taxon>Pseudomonadati</taxon>
        <taxon>Bacteroidota</taxon>
        <taxon>Flavobacteriia</taxon>
        <taxon>Flavobacteriales</taxon>
        <taxon>Flavobacteriaceae</taxon>
        <taxon>Aquimarina</taxon>
    </lineage>
</organism>
<sequence length="143" mass="16778">MEYVKNSPFYHEAIQELNYPFGNFYLFENFIVGEVNEGVVFTWEHHAKVIVEEISSLYENNGKDLVYITNRVHAYAVKPSDWLKFYKSDFRLKAYAIISYTSRGALNTIVEKLFMKNRIKSFENLTDAISWSRKLAGKEEIIS</sequence>
<dbReference type="EMBL" id="BAABCW010000025">
    <property type="protein sequence ID" value="GAA3520973.1"/>
    <property type="molecule type" value="Genomic_DNA"/>
</dbReference>
<protein>
    <recommendedName>
        <fullName evidence="3">STAS/SEC14 domain-containing protein</fullName>
    </recommendedName>
</protein>
<evidence type="ECO:0008006" key="3">
    <source>
        <dbReference type="Google" id="ProtNLM"/>
    </source>
</evidence>
<evidence type="ECO:0000313" key="2">
    <source>
        <dbReference type="Proteomes" id="UP001500459"/>
    </source>
</evidence>
<proteinExistence type="predicted"/>
<dbReference type="RefSeq" id="WP_344930353.1">
    <property type="nucleotide sequence ID" value="NZ_BAABCW010000025.1"/>
</dbReference>